<dbReference type="Proteomes" id="UP001596540">
    <property type="component" value="Unassembled WGS sequence"/>
</dbReference>
<evidence type="ECO:0000259" key="1">
    <source>
        <dbReference type="Pfam" id="PF01507"/>
    </source>
</evidence>
<dbReference type="SUPFAM" id="SSF52402">
    <property type="entry name" value="Adenine nucleotide alpha hydrolases-like"/>
    <property type="match status" value="1"/>
</dbReference>
<dbReference type="Gene3D" id="3.40.50.620">
    <property type="entry name" value="HUPs"/>
    <property type="match status" value="1"/>
</dbReference>
<sequence length="269" mass="29763">MTGTTTPDLATYDVVVVNSSAGKDSQAMLDYVAELARAADVMDRVTVVHNDLGETDSGLSVEWPGTADLARKQAEHYGFPLVVTRREKGGLFQQLREERKRFPSSAARWCTSDQKTSQGMRAVTGLCAAWRAERGLRPAEGRPVEVLYCLGIRAEESTARSLKPALEPGAPGSSGRRRITRWMPIHAWSEEDVWARIRESGVPYHPAYDAGMTRLSCSLCVLASRDDLVRACRLRPDLAREYADLEVEIGHRFRADISIADLVKQTTTA</sequence>
<dbReference type="PANTHER" id="PTHR43196">
    <property type="entry name" value="SULFATE ADENYLYLTRANSFERASE SUBUNIT 2"/>
    <property type="match status" value="1"/>
</dbReference>
<dbReference type="InterPro" id="IPR050128">
    <property type="entry name" value="Sulfate_adenylyltrnsfr_sub2"/>
</dbReference>
<dbReference type="EMBL" id="JBHTBH010000020">
    <property type="protein sequence ID" value="MFC7331410.1"/>
    <property type="molecule type" value="Genomic_DNA"/>
</dbReference>
<dbReference type="InterPro" id="IPR002500">
    <property type="entry name" value="PAPS_reduct_dom"/>
</dbReference>
<gene>
    <name evidence="2" type="ORF">ACFQRF_27070</name>
</gene>
<feature type="domain" description="Phosphoadenosine phosphosulphate reductase" evidence="1">
    <location>
        <begin position="15"/>
        <end position="220"/>
    </location>
</feature>
<dbReference type="InterPro" id="IPR014729">
    <property type="entry name" value="Rossmann-like_a/b/a_fold"/>
</dbReference>
<dbReference type="PANTHER" id="PTHR43196:SF2">
    <property type="entry name" value="PHOSPHOADENOSINE PHOSPHOSULFATE REDUCTASE"/>
    <property type="match status" value="1"/>
</dbReference>
<dbReference type="RefSeq" id="WP_379874232.1">
    <property type="nucleotide sequence ID" value="NZ_JBHTBH010000020.1"/>
</dbReference>
<name>A0ABW2KQX9_9ACTN</name>
<dbReference type="Pfam" id="PF01507">
    <property type="entry name" value="PAPS_reduct"/>
    <property type="match status" value="1"/>
</dbReference>
<evidence type="ECO:0000313" key="2">
    <source>
        <dbReference type="EMBL" id="MFC7331410.1"/>
    </source>
</evidence>
<evidence type="ECO:0000313" key="3">
    <source>
        <dbReference type="Proteomes" id="UP001596540"/>
    </source>
</evidence>
<keyword evidence="3" id="KW-1185">Reference proteome</keyword>
<organism evidence="2 3">
    <name type="scientific">Marinactinospora rubrisoli</name>
    <dbReference type="NCBI Taxonomy" id="2715399"/>
    <lineage>
        <taxon>Bacteria</taxon>
        <taxon>Bacillati</taxon>
        <taxon>Actinomycetota</taxon>
        <taxon>Actinomycetes</taxon>
        <taxon>Streptosporangiales</taxon>
        <taxon>Nocardiopsidaceae</taxon>
        <taxon>Marinactinospora</taxon>
    </lineage>
</organism>
<reference evidence="3" key="1">
    <citation type="journal article" date="2019" name="Int. J. Syst. Evol. Microbiol.">
        <title>The Global Catalogue of Microorganisms (GCM) 10K type strain sequencing project: providing services to taxonomists for standard genome sequencing and annotation.</title>
        <authorList>
            <consortium name="The Broad Institute Genomics Platform"/>
            <consortium name="The Broad Institute Genome Sequencing Center for Infectious Disease"/>
            <person name="Wu L."/>
            <person name="Ma J."/>
        </authorList>
    </citation>
    <scope>NUCLEOTIDE SEQUENCE [LARGE SCALE GENOMIC DNA]</scope>
    <source>
        <strain evidence="3">CGMCC 4.7382</strain>
    </source>
</reference>
<comment type="caution">
    <text evidence="2">The sequence shown here is derived from an EMBL/GenBank/DDBJ whole genome shotgun (WGS) entry which is preliminary data.</text>
</comment>
<proteinExistence type="predicted"/>
<accession>A0ABW2KQX9</accession>
<protein>
    <submittedName>
        <fullName evidence="2">Phosphoadenosine phosphosulfate reductase family protein</fullName>
    </submittedName>
</protein>